<reference evidence="2" key="1">
    <citation type="submission" date="2024-07" db="EMBL/GenBank/DDBJ databases">
        <authorList>
            <person name="Biller S.J."/>
        </authorList>
    </citation>
    <scope>NUCLEOTIDE SEQUENCE</scope>
    <source>
        <strain evidence="2">WC2409</strain>
    </source>
</reference>
<evidence type="ECO:0000313" key="2">
    <source>
        <dbReference type="EMBL" id="XDU94525.1"/>
    </source>
</evidence>
<name>A0AB39VY95_9FLAO</name>
<feature type="chain" id="PRO_5044203085" description="PorT family protein" evidence="1">
    <location>
        <begin position="22"/>
        <end position="354"/>
    </location>
</feature>
<protein>
    <recommendedName>
        <fullName evidence="3">PorT family protein</fullName>
    </recommendedName>
</protein>
<evidence type="ECO:0000256" key="1">
    <source>
        <dbReference type="SAM" id="SignalP"/>
    </source>
</evidence>
<gene>
    <name evidence="2" type="ORF">AB3G34_11570</name>
</gene>
<dbReference type="AlphaFoldDB" id="A0AB39VY95"/>
<feature type="signal peptide" evidence="1">
    <location>
        <begin position="1"/>
        <end position="21"/>
    </location>
</feature>
<proteinExistence type="predicted"/>
<keyword evidence="1" id="KW-0732">Signal</keyword>
<accession>A0AB39VY95</accession>
<organism evidence="2">
    <name type="scientific">Flavobacterium sp. WC2409</name>
    <dbReference type="NCBI Taxonomy" id="3234139"/>
    <lineage>
        <taxon>Bacteria</taxon>
        <taxon>Pseudomonadati</taxon>
        <taxon>Bacteroidota</taxon>
        <taxon>Flavobacteriia</taxon>
        <taxon>Flavobacteriales</taxon>
        <taxon>Flavobacteriaceae</taxon>
        <taxon>Flavobacterium</taxon>
    </lineage>
</organism>
<dbReference type="RefSeq" id="WP_369752522.1">
    <property type="nucleotide sequence ID" value="NZ_CP165625.1"/>
</dbReference>
<dbReference type="EMBL" id="CP165625">
    <property type="protein sequence ID" value="XDU94525.1"/>
    <property type="molecule type" value="Genomic_DNA"/>
</dbReference>
<sequence length="354" mass="41030">MRNFTIYLVLLTCLLASKMMAQDSFEKRAKSIANTIEMITNEEKSALKLEVDLVNDELINGNITKEAAELRKRKLAEVRATNIENRVALEQEALKNLVQEKVDGQISESDTLKKPYKLILKWEKGDKGYENNNRNEKRTTSQFVFALGLNNVATEGEVKDSDFRYLASHFYEWGFTSNTRLFKENNLLHLKYGFSVMYNNLRPTDNRFFEVNGKQTVLQANSNDPAGNSIKIEEARFKNVYLVLPLHFEFDFSEKKTKEDQTYFRTHQSWRIGLGGYIGTRLKTKQILKYQVDNHDVTDKLKGGFNTNDFIYGLSTYVGYKATSLYLKYDLNPIFKENVLKQNNVSLGLRFDFN</sequence>
<evidence type="ECO:0008006" key="3">
    <source>
        <dbReference type="Google" id="ProtNLM"/>
    </source>
</evidence>